<dbReference type="AlphaFoldDB" id="A0A0A8Y4N9"/>
<accession>A0A0A8Y4N9</accession>
<dbReference type="EMBL" id="GBRH01278292">
    <property type="protein sequence ID" value="JAD19603.1"/>
    <property type="molecule type" value="Transcribed_RNA"/>
</dbReference>
<organism evidence="1">
    <name type="scientific">Arundo donax</name>
    <name type="common">Giant reed</name>
    <name type="synonym">Donax arundinaceus</name>
    <dbReference type="NCBI Taxonomy" id="35708"/>
    <lineage>
        <taxon>Eukaryota</taxon>
        <taxon>Viridiplantae</taxon>
        <taxon>Streptophyta</taxon>
        <taxon>Embryophyta</taxon>
        <taxon>Tracheophyta</taxon>
        <taxon>Spermatophyta</taxon>
        <taxon>Magnoliopsida</taxon>
        <taxon>Liliopsida</taxon>
        <taxon>Poales</taxon>
        <taxon>Poaceae</taxon>
        <taxon>PACMAD clade</taxon>
        <taxon>Arundinoideae</taxon>
        <taxon>Arundineae</taxon>
        <taxon>Arundo</taxon>
    </lineage>
</organism>
<proteinExistence type="predicted"/>
<sequence>MIAFIIQSSISALVKYTMEHQRVVRGSRFSQSGHIHSIFLCTAHFFNKCLYCILRKAHHYKGSRHAG</sequence>
<reference evidence="1" key="2">
    <citation type="journal article" date="2015" name="Data Brief">
        <title>Shoot transcriptome of the giant reed, Arundo donax.</title>
        <authorList>
            <person name="Barrero R.A."/>
            <person name="Guerrero F.D."/>
            <person name="Moolhuijzen P."/>
            <person name="Goolsby J.A."/>
            <person name="Tidwell J."/>
            <person name="Bellgard S.E."/>
            <person name="Bellgard M.I."/>
        </authorList>
    </citation>
    <scope>NUCLEOTIDE SEQUENCE</scope>
    <source>
        <tissue evidence="1">Shoot tissue taken approximately 20 cm above the soil surface</tissue>
    </source>
</reference>
<reference evidence="1" key="1">
    <citation type="submission" date="2014-09" db="EMBL/GenBank/DDBJ databases">
        <authorList>
            <person name="Magalhaes I.L.F."/>
            <person name="Oliveira U."/>
            <person name="Santos F.R."/>
            <person name="Vidigal T.H.D.A."/>
            <person name="Brescovit A.D."/>
            <person name="Santos A.J."/>
        </authorList>
    </citation>
    <scope>NUCLEOTIDE SEQUENCE</scope>
    <source>
        <tissue evidence="1">Shoot tissue taken approximately 20 cm above the soil surface</tissue>
    </source>
</reference>
<protein>
    <submittedName>
        <fullName evidence="1">Uncharacterized protein</fullName>
    </submittedName>
</protein>
<name>A0A0A8Y4N9_ARUDO</name>
<evidence type="ECO:0000313" key="1">
    <source>
        <dbReference type="EMBL" id="JAD19603.1"/>
    </source>
</evidence>